<feature type="transmembrane region" description="Helical" evidence="1">
    <location>
        <begin position="37"/>
        <end position="63"/>
    </location>
</feature>
<evidence type="ECO:0000256" key="1">
    <source>
        <dbReference type="SAM" id="Phobius"/>
    </source>
</evidence>
<keyword evidence="1" id="KW-0812">Transmembrane</keyword>
<organism evidence="2 3">
    <name type="scientific">Nonomuraea bangladeshensis</name>
    <dbReference type="NCBI Taxonomy" id="404385"/>
    <lineage>
        <taxon>Bacteria</taxon>
        <taxon>Bacillati</taxon>
        <taxon>Actinomycetota</taxon>
        <taxon>Actinomycetes</taxon>
        <taxon>Streptosporangiales</taxon>
        <taxon>Streptosporangiaceae</taxon>
        <taxon>Nonomuraea</taxon>
    </lineage>
</organism>
<dbReference type="RefSeq" id="WP_364456982.1">
    <property type="nucleotide sequence ID" value="NZ_JBFARM010000010.1"/>
</dbReference>
<keyword evidence="3" id="KW-1185">Reference proteome</keyword>
<reference evidence="2 3" key="1">
    <citation type="submission" date="2024-06" db="EMBL/GenBank/DDBJ databases">
        <title>The Natural Products Discovery Center: Release of the First 8490 Sequenced Strains for Exploring Actinobacteria Biosynthetic Diversity.</title>
        <authorList>
            <person name="Kalkreuter E."/>
            <person name="Kautsar S.A."/>
            <person name="Yang D."/>
            <person name="Bader C.D."/>
            <person name="Teijaro C.N."/>
            <person name="Fluegel L."/>
            <person name="Davis C.M."/>
            <person name="Simpson J.R."/>
            <person name="Lauterbach L."/>
            <person name="Steele A.D."/>
            <person name="Gui C."/>
            <person name="Meng S."/>
            <person name="Li G."/>
            <person name="Viehrig K."/>
            <person name="Ye F."/>
            <person name="Su P."/>
            <person name="Kiefer A.F."/>
            <person name="Nichols A."/>
            <person name="Cepeda A.J."/>
            <person name="Yan W."/>
            <person name="Fan B."/>
            <person name="Jiang Y."/>
            <person name="Adhikari A."/>
            <person name="Zheng C.-J."/>
            <person name="Schuster L."/>
            <person name="Cowan T.M."/>
            <person name="Smanski M.J."/>
            <person name="Chevrette M.G."/>
            <person name="De Carvalho L.P.S."/>
            <person name="Shen B."/>
        </authorList>
    </citation>
    <scope>NUCLEOTIDE SEQUENCE [LARGE SCALE GENOMIC DNA]</scope>
    <source>
        <strain evidence="2 3">NPDC049574</strain>
    </source>
</reference>
<name>A0ABV3HCF3_9ACTN</name>
<dbReference type="Proteomes" id="UP001552427">
    <property type="component" value="Unassembled WGS sequence"/>
</dbReference>
<gene>
    <name evidence="2" type="ORF">AB0K40_32200</name>
</gene>
<accession>A0ABV3HCF3</accession>
<feature type="transmembrane region" description="Helical" evidence="1">
    <location>
        <begin position="212"/>
        <end position="229"/>
    </location>
</feature>
<evidence type="ECO:0000313" key="3">
    <source>
        <dbReference type="Proteomes" id="UP001552427"/>
    </source>
</evidence>
<evidence type="ECO:0000313" key="2">
    <source>
        <dbReference type="EMBL" id="MEV4290196.1"/>
    </source>
</evidence>
<feature type="transmembrane region" description="Helical" evidence="1">
    <location>
        <begin position="167"/>
        <end position="191"/>
    </location>
</feature>
<proteinExistence type="predicted"/>
<keyword evidence="1" id="KW-1133">Transmembrane helix</keyword>
<sequence length="723" mass="75608">MSAEGPAVRPERPGDVWGRMRRHDVLRHAYAGAARHLIGLVVPGLLVFLPLGLIAVSALVVIVDVDGSAAVVNGAFELVGSPGTPVLVWSAVVSAATVAAQMVVLPATVVLAAGRLAGEYVPVSAAMRAALRRWPAMLALVLVGAVVLAADTAAGLGLLLWNGAQVTAYGVMVFLLLFSLPCLLAVPGVVLKGRSARSALALAYRLTSDAPWATALTLAFGVVIFPGLAQQAVNVATSGTPILRIGLGWALALVAVPFQATVIARLFLHRLAVAGMTIEFKAVVGGLPAGTPRRVRPVPVLAALLLPTLLYGAAALVNPLGWLEVSEAAVTKNVDLSEPQALYLGQDGRMVMLMDGSREAKLLTCADTGCARPRLTWAEPAAVGGEPTAVSARLADGRLAVATWAVEGRYPWVYDENWRSRLRLRICDAANCAPAPGGKPLAEMTWRDRKRVVALAARPGGGLVAAQLHGIPEDSDADEEALSLTICDDPACAHPRVKEVAKVPANGPRALVADVDPDDRPVMLHLDQDSGAVHVVSCDDLACARARVEQPVEGDASAYLFGGRDRPQAVMVVRADGRPLIAYQDMADGTIKLLDCRDRACSRAASAALTAPGDRHAGPAMALDRAGRALVAFRDLDRDRIVIAACAETRCTRTPVTAITRGGGLGLAMAVDGRGRPVLAWLDFGDADDWDLVVTTPLNLSARAIPGESAVWTAPSAPGRGRR</sequence>
<protein>
    <submittedName>
        <fullName evidence="2">Uncharacterized protein</fullName>
    </submittedName>
</protein>
<keyword evidence="1" id="KW-0472">Membrane</keyword>
<comment type="caution">
    <text evidence="2">The sequence shown here is derived from an EMBL/GenBank/DDBJ whole genome shotgun (WGS) entry which is preliminary data.</text>
</comment>
<feature type="transmembrane region" description="Helical" evidence="1">
    <location>
        <begin position="86"/>
        <end position="113"/>
    </location>
</feature>
<feature type="transmembrane region" description="Helical" evidence="1">
    <location>
        <begin position="134"/>
        <end position="161"/>
    </location>
</feature>
<feature type="transmembrane region" description="Helical" evidence="1">
    <location>
        <begin position="249"/>
        <end position="268"/>
    </location>
</feature>
<feature type="transmembrane region" description="Helical" evidence="1">
    <location>
        <begin position="300"/>
        <end position="323"/>
    </location>
</feature>
<dbReference type="EMBL" id="JBFARM010000010">
    <property type="protein sequence ID" value="MEV4290196.1"/>
    <property type="molecule type" value="Genomic_DNA"/>
</dbReference>